<dbReference type="InterPro" id="IPR018378">
    <property type="entry name" value="C-type_lectin_CS"/>
</dbReference>
<dbReference type="SMART" id="SM00034">
    <property type="entry name" value="CLECT"/>
    <property type="match status" value="1"/>
</dbReference>
<dbReference type="Pfam" id="PF00059">
    <property type="entry name" value="Lectin_C"/>
    <property type="match status" value="1"/>
</dbReference>
<evidence type="ECO:0000256" key="2">
    <source>
        <dbReference type="SAM" id="SignalP"/>
    </source>
</evidence>
<keyword evidence="5" id="KW-1185">Reference proteome</keyword>
<evidence type="ECO:0000256" key="1">
    <source>
        <dbReference type="ARBA" id="ARBA00023157"/>
    </source>
</evidence>
<dbReference type="InterPro" id="IPR016187">
    <property type="entry name" value="CTDL_fold"/>
</dbReference>
<dbReference type="PROSITE" id="PS50041">
    <property type="entry name" value="C_TYPE_LECTIN_2"/>
    <property type="match status" value="1"/>
</dbReference>
<name>A0ABD3VK56_SINWO</name>
<gene>
    <name evidence="4" type="ORF">ACJMK2_007565</name>
</gene>
<evidence type="ECO:0000313" key="5">
    <source>
        <dbReference type="Proteomes" id="UP001634394"/>
    </source>
</evidence>
<dbReference type="EMBL" id="JBJQND010000011">
    <property type="protein sequence ID" value="KAL3861536.1"/>
    <property type="molecule type" value="Genomic_DNA"/>
</dbReference>
<dbReference type="PANTHER" id="PTHR22803">
    <property type="entry name" value="MANNOSE, PHOSPHOLIPASE, LECTIN RECEPTOR RELATED"/>
    <property type="match status" value="1"/>
</dbReference>
<evidence type="ECO:0000313" key="4">
    <source>
        <dbReference type="EMBL" id="KAL3861536.1"/>
    </source>
</evidence>
<comment type="caution">
    <text evidence="4">The sequence shown here is derived from an EMBL/GenBank/DDBJ whole genome shotgun (WGS) entry which is preliminary data.</text>
</comment>
<dbReference type="AlphaFoldDB" id="A0ABD3VK56"/>
<feature type="domain" description="C-type lectin" evidence="3">
    <location>
        <begin position="22"/>
        <end position="137"/>
    </location>
</feature>
<keyword evidence="1" id="KW-1015">Disulfide bond</keyword>
<sequence>MNLLVLTFLHFYCFIIVAWIQHGDSCYHFSHDKESWGDAFTFCKILGGYLVEIGTEGEAKYIENQVNMFNDKYWVGASDVLVEGEYIWMTSMTNVSYANWGPGQPDNSGTNENCVEIWTSKEWNDGPCSNTVRYICESDMRLGFSRN</sequence>
<feature type="signal peptide" evidence="2">
    <location>
        <begin position="1"/>
        <end position="25"/>
    </location>
</feature>
<dbReference type="InterPro" id="IPR016186">
    <property type="entry name" value="C-type_lectin-like/link_sf"/>
</dbReference>
<dbReference type="InterPro" id="IPR001304">
    <property type="entry name" value="C-type_lectin-like"/>
</dbReference>
<dbReference type="SUPFAM" id="SSF56436">
    <property type="entry name" value="C-type lectin-like"/>
    <property type="match status" value="1"/>
</dbReference>
<protein>
    <recommendedName>
        <fullName evidence="3">C-type lectin domain-containing protein</fullName>
    </recommendedName>
</protein>
<organism evidence="4 5">
    <name type="scientific">Sinanodonta woodiana</name>
    <name type="common">Chinese pond mussel</name>
    <name type="synonym">Anodonta woodiana</name>
    <dbReference type="NCBI Taxonomy" id="1069815"/>
    <lineage>
        <taxon>Eukaryota</taxon>
        <taxon>Metazoa</taxon>
        <taxon>Spiralia</taxon>
        <taxon>Lophotrochozoa</taxon>
        <taxon>Mollusca</taxon>
        <taxon>Bivalvia</taxon>
        <taxon>Autobranchia</taxon>
        <taxon>Heteroconchia</taxon>
        <taxon>Palaeoheterodonta</taxon>
        <taxon>Unionida</taxon>
        <taxon>Unionoidea</taxon>
        <taxon>Unionidae</taxon>
        <taxon>Unioninae</taxon>
        <taxon>Sinanodonta</taxon>
    </lineage>
</organism>
<reference evidence="4 5" key="1">
    <citation type="submission" date="2024-11" db="EMBL/GenBank/DDBJ databases">
        <title>Chromosome-level genome assembly of the freshwater bivalve Anodonta woodiana.</title>
        <authorList>
            <person name="Chen X."/>
        </authorList>
    </citation>
    <scope>NUCLEOTIDE SEQUENCE [LARGE SCALE GENOMIC DNA]</scope>
    <source>
        <strain evidence="4">MN2024</strain>
        <tissue evidence="4">Gills</tissue>
    </source>
</reference>
<dbReference type="InterPro" id="IPR050111">
    <property type="entry name" value="C-type_lectin/snaclec_domain"/>
</dbReference>
<dbReference type="Proteomes" id="UP001634394">
    <property type="component" value="Unassembled WGS sequence"/>
</dbReference>
<dbReference type="Gene3D" id="3.10.100.10">
    <property type="entry name" value="Mannose-Binding Protein A, subunit A"/>
    <property type="match status" value="1"/>
</dbReference>
<dbReference type="PROSITE" id="PS00615">
    <property type="entry name" value="C_TYPE_LECTIN_1"/>
    <property type="match status" value="1"/>
</dbReference>
<keyword evidence="2" id="KW-0732">Signal</keyword>
<accession>A0ABD3VK56</accession>
<evidence type="ECO:0000259" key="3">
    <source>
        <dbReference type="PROSITE" id="PS50041"/>
    </source>
</evidence>
<feature type="chain" id="PRO_5044828052" description="C-type lectin domain-containing protein" evidence="2">
    <location>
        <begin position="26"/>
        <end position="147"/>
    </location>
</feature>
<proteinExistence type="predicted"/>